<proteinExistence type="predicted"/>
<evidence type="ECO:0008006" key="3">
    <source>
        <dbReference type="Google" id="ProtNLM"/>
    </source>
</evidence>
<dbReference type="Proteomes" id="UP000251314">
    <property type="component" value="Unassembled WGS sequence"/>
</dbReference>
<dbReference type="SUPFAM" id="SSF56672">
    <property type="entry name" value="DNA/RNA polymerases"/>
    <property type="match status" value="1"/>
</dbReference>
<reference evidence="1 2" key="1">
    <citation type="submission" date="2018-01" db="EMBL/GenBank/DDBJ databases">
        <title>Draft genome of the strawberry crown rot pathogen Phytophthora cactorum.</title>
        <authorList>
            <person name="Armitage A.D."/>
            <person name="Lysoe E."/>
            <person name="Nellist C.F."/>
            <person name="Harrison R.J."/>
            <person name="Brurberg M.B."/>
        </authorList>
    </citation>
    <scope>NUCLEOTIDE SEQUENCE [LARGE SCALE GENOMIC DNA]</scope>
    <source>
        <strain evidence="1 2">10300</strain>
    </source>
</reference>
<accession>A0A329RVM0</accession>
<evidence type="ECO:0000313" key="1">
    <source>
        <dbReference type="EMBL" id="RAW28813.1"/>
    </source>
</evidence>
<dbReference type="PANTHER" id="PTHR33206:SF1">
    <property type="entry name" value="DNA-DIRECTED DNA POLYMERASE"/>
    <property type="match status" value="1"/>
</dbReference>
<name>A0A329RVM0_9STRA</name>
<protein>
    <recommendedName>
        <fullName evidence="3">C2H2-type domain-containing protein</fullName>
    </recommendedName>
</protein>
<keyword evidence="2" id="KW-1185">Reference proteome</keyword>
<dbReference type="STRING" id="29920.A0A329RVM0"/>
<dbReference type="OrthoDB" id="90214at2759"/>
<dbReference type="EMBL" id="MJFZ01000466">
    <property type="protein sequence ID" value="RAW28813.1"/>
    <property type="molecule type" value="Genomic_DNA"/>
</dbReference>
<comment type="caution">
    <text evidence="1">The sequence shown here is derived from an EMBL/GenBank/DDBJ whole genome shotgun (WGS) entry which is preliminary data.</text>
</comment>
<dbReference type="PANTHER" id="PTHR33206">
    <property type="entry name" value="PROTEIN CBG10425"/>
    <property type="match status" value="1"/>
</dbReference>
<dbReference type="InterPro" id="IPR043502">
    <property type="entry name" value="DNA/RNA_pol_sf"/>
</dbReference>
<evidence type="ECO:0000313" key="2">
    <source>
        <dbReference type="Proteomes" id="UP000251314"/>
    </source>
</evidence>
<dbReference type="VEuPathDB" id="FungiDB:PC110_g14818"/>
<gene>
    <name evidence="1" type="ORF">PC110_g14818</name>
</gene>
<sequence>MVYISNVSRPTNQKLLAKQYKISVETLKKQISPDYKADPKYRFYNGTHMESHLYEGIQPAEFYDKLENVLAGQTNAFKVNIALGYDLVSLTDGDFTQYWHPNLANTYVFKTPVAINSRSDIRKKIISEIRSMELANTLNYPKSGYKLKSITGFKIYIYFREHALGDSEAVIPKILRENKHVINFPKTNNKCVFHCIAWHLHQHAKKDPRRIQAQVKEVFKRYCSYKGVQYSLSIFRSFKPIDLLQLDELEECFHFGINVYSMDVKTGNVECIRRSEREGVVMDILSHENHALYIKNIDMLQSKYQCPKCEMVFVSSERVKNHKKNQCELVNIESFPAEPTIYKPAQNAIRSLLTKYSITNTDQYIDHFIVYDFEAILKPTATQHGENTVFTNEHIPVSVSVADSLTEEVRCFVNDDPKMLLTDMFKYIGSVSVKIQQYNVDKYKSLLQKIINAHGLTGMEIPGVNLGRTYKMPDVDGWIKEGKYASFFDFHCSLGFGKQRSDYGKLKQQLDQVPVFSFNSGRYDINLIKKDLFAVIGTDNIKSVIKNPSYMCIATSHMKMLDISNYVPAGTSYDKYLTTYLGGCKCDDKIRCICGLGKGLFPYEYITAFNVLNQTTIPPKAAFDSKLRGTSINADDYKRIQFVWGYYGMKSIKDLLVWYNNLDVVPFIKAIKAQRELFKRFDLDMLTDGVSLPGLSEKVMYQTCFDNLQYPDKKSANAFQFPANRLGGYKSQDAKAKRKFGMTLEHLNTLLQNQKYLCGLCYCQLTADTASADRINNKLGHIDGNILISCVNCVKCNTARKDMSPKGFRYKKLLEFNSDRLVYSIDKEEKDIYAKMKANIAGGPSIIFNRYAKRNETKIRGGKLCKKVIGYDANALYLWALGNDMPCGRLTTIEAYPEIVEDIKNDKIFGFLECDIHTPEHLKQYFGEMTPIFKNTLIDCTDESIIGKHMYDYNQAREKSRSKPARKLIGSYFGEKILIYAPLLKWYLSHGMEITKTYSFIKASSHKVFAPFMEAVSNARREGDADESKAMIAEMMKLVGNSAFGRSGMDMSKHKEIKYESSDKAIKAKIEHFTFHGLEELNDACELTMMKRRLKNKNPIHLSIAIYQLAKLRMLQFYYDCIDFYFDRSDFQYQEMDTDSAYIAFSCDNPFQECIKPELREHFVQHKYDWFPRDYSADVAKFDRRTPGLFKDEWSGDAMVSLSSKNYICYLPDELYKVKVSAKGVQQGRGRNNDVLTPKGFETVVRDRITLQDTNKGFRLSKETKSIITYSQTKTALSYFYDKRRVLEDGITTVPLDI</sequence>
<organism evidence="1 2">
    <name type="scientific">Phytophthora cactorum</name>
    <dbReference type="NCBI Taxonomy" id="29920"/>
    <lineage>
        <taxon>Eukaryota</taxon>
        <taxon>Sar</taxon>
        <taxon>Stramenopiles</taxon>
        <taxon>Oomycota</taxon>
        <taxon>Peronosporomycetes</taxon>
        <taxon>Peronosporales</taxon>
        <taxon>Peronosporaceae</taxon>
        <taxon>Phytophthora</taxon>
    </lineage>
</organism>